<evidence type="ECO:0000313" key="2">
    <source>
        <dbReference type="EMBL" id="CAF2772222.1"/>
    </source>
</evidence>
<name>A0A7R8GZW3_LEPSM</name>
<accession>A0A7R8GZW3</accession>
<feature type="coiled-coil region" evidence="1">
    <location>
        <begin position="19"/>
        <end position="102"/>
    </location>
</feature>
<proteinExistence type="predicted"/>
<evidence type="ECO:0000256" key="1">
    <source>
        <dbReference type="SAM" id="Coils"/>
    </source>
</evidence>
<sequence>MQAQLALQSDLQESISRRIHDSKQELDHLTRKIGHLQNEVEKEVENCQIAEEGEFRIKSVVQGLESRNSALQQDISEVLESRREVDIELEALNREITNIRVDESSRIMSMGQECFDSFLQQFKNTTEINNNMNEVGYSVLHSLPSENCPKLKESSDILNREIDELEAELSKEYSELRQQILKVEEHIKSVKNKIGQVKVSPTTESCQTKVKKFQRDKIDLSGEVVRLEQEYETLKLRTGRSCRLLMKK</sequence>
<dbReference type="Proteomes" id="UP000675881">
    <property type="component" value="Chromosome 1"/>
</dbReference>
<reference evidence="2" key="1">
    <citation type="submission" date="2021-02" db="EMBL/GenBank/DDBJ databases">
        <authorList>
            <person name="Bekaert M."/>
        </authorList>
    </citation>
    <scope>NUCLEOTIDE SEQUENCE</scope>
    <source>
        <strain evidence="2">IoA-00</strain>
    </source>
</reference>
<dbReference type="AlphaFoldDB" id="A0A7R8GZW3"/>
<keyword evidence="3" id="KW-1185">Reference proteome</keyword>
<organism evidence="2 3">
    <name type="scientific">Lepeophtheirus salmonis</name>
    <name type="common">Salmon louse</name>
    <name type="synonym">Caligus salmonis</name>
    <dbReference type="NCBI Taxonomy" id="72036"/>
    <lineage>
        <taxon>Eukaryota</taxon>
        <taxon>Metazoa</taxon>
        <taxon>Ecdysozoa</taxon>
        <taxon>Arthropoda</taxon>
        <taxon>Crustacea</taxon>
        <taxon>Multicrustacea</taxon>
        <taxon>Hexanauplia</taxon>
        <taxon>Copepoda</taxon>
        <taxon>Siphonostomatoida</taxon>
        <taxon>Caligidae</taxon>
        <taxon>Lepeophtheirus</taxon>
    </lineage>
</organism>
<gene>
    <name evidence="2" type="ORF">LSAA_1780</name>
</gene>
<dbReference type="EMBL" id="HG994580">
    <property type="protein sequence ID" value="CAF2772222.1"/>
    <property type="molecule type" value="Genomic_DNA"/>
</dbReference>
<feature type="coiled-coil region" evidence="1">
    <location>
        <begin position="148"/>
        <end position="237"/>
    </location>
</feature>
<keyword evidence="1" id="KW-0175">Coiled coil</keyword>
<protein>
    <submittedName>
        <fullName evidence="2">(salmon louse) hypothetical protein</fullName>
    </submittedName>
</protein>
<evidence type="ECO:0000313" key="3">
    <source>
        <dbReference type="Proteomes" id="UP000675881"/>
    </source>
</evidence>